<dbReference type="GO" id="GO:0031469">
    <property type="term" value="C:bacterial microcompartment"/>
    <property type="evidence" value="ECO:0007669"/>
    <property type="project" value="UniProtKB-SubCell"/>
</dbReference>
<dbReference type="Pfam" id="PF00936">
    <property type="entry name" value="BMC"/>
    <property type="match status" value="2"/>
</dbReference>
<reference evidence="5" key="1">
    <citation type="submission" date="2020-08" db="EMBL/GenBank/DDBJ databases">
        <authorList>
            <person name="Liu C."/>
            <person name="Sun Q."/>
        </authorList>
    </citation>
    <scope>NUCLEOTIDE SEQUENCE</scope>
    <source>
        <strain evidence="5">BX16</strain>
    </source>
</reference>
<evidence type="ECO:0000313" key="6">
    <source>
        <dbReference type="Proteomes" id="UP000644115"/>
    </source>
</evidence>
<dbReference type="SUPFAM" id="SSF143414">
    <property type="entry name" value="CcmK-like"/>
    <property type="match status" value="2"/>
</dbReference>
<dbReference type="InterPro" id="IPR037233">
    <property type="entry name" value="CcmK-like_sf"/>
</dbReference>
<sequence length="202" mass="21234">MLETIGMVPALEACDKMLKAAEVDLLSYENVGSTLVTMFIKGDVAAVKSSIKAGAEAAEAIGTLTATDVIPRPIRPIGDVVSIYDVDTQCDEELLEPGAIRTEALGMIETFGIVFCIEAADAMCKAADVEMIGFENTASGYISVLVEGDVGACKTAVAAGIKAVEAIGHEVYSSTVIARPHEGLKKITCQYSLDKLLPYPAE</sequence>
<dbReference type="PANTHER" id="PTHR33941:SF11">
    <property type="entry name" value="BACTERIAL MICROCOMPARTMENT SHELL PROTEIN PDUJ"/>
    <property type="match status" value="1"/>
</dbReference>
<protein>
    <submittedName>
        <fullName evidence="5">BMC domain-containing protein</fullName>
    </submittedName>
</protein>
<dbReference type="InterPro" id="IPR050575">
    <property type="entry name" value="BMC_shell"/>
</dbReference>
<keyword evidence="2" id="KW-1283">Bacterial microcompartment</keyword>
<dbReference type="Proteomes" id="UP000644115">
    <property type="component" value="Unassembled WGS sequence"/>
</dbReference>
<proteinExistence type="inferred from homology"/>
<feature type="domain" description="BMC" evidence="4">
    <location>
        <begin position="104"/>
        <end position="189"/>
    </location>
</feature>
<name>A0A923SMH1_9FIRM</name>
<dbReference type="Gene3D" id="3.30.70.1710">
    <property type="match status" value="2"/>
</dbReference>
<comment type="subcellular location">
    <subcellularLocation>
        <location evidence="1">Bacterial microcompartment</location>
    </subcellularLocation>
</comment>
<feature type="domain" description="BMC" evidence="4">
    <location>
        <begin position="1"/>
        <end position="82"/>
    </location>
</feature>
<organism evidence="5 6">
    <name type="scientific">Lentihominibacter faecis</name>
    <dbReference type="NCBI Taxonomy" id="2764712"/>
    <lineage>
        <taxon>Bacteria</taxon>
        <taxon>Bacillati</taxon>
        <taxon>Bacillota</taxon>
        <taxon>Clostridia</taxon>
        <taxon>Peptostreptococcales</taxon>
        <taxon>Anaerovoracaceae</taxon>
        <taxon>Lentihominibacter</taxon>
    </lineage>
</organism>
<dbReference type="PANTHER" id="PTHR33941">
    <property type="entry name" value="PROPANEDIOL UTILIZATION PROTEIN PDUA"/>
    <property type="match status" value="1"/>
</dbReference>
<dbReference type="InterPro" id="IPR000249">
    <property type="entry name" value="BMC_dom"/>
</dbReference>
<gene>
    <name evidence="5" type="ORF">H8876_10055</name>
</gene>
<evidence type="ECO:0000259" key="4">
    <source>
        <dbReference type="PROSITE" id="PS51930"/>
    </source>
</evidence>
<dbReference type="PROSITE" id="PS51930">
    <property type="entry name" value="BMC_2"/>
    <property type="match status" value="2"/>
</dbReference>
<evidence type="ECO:0000256" key="1">
    <source>
        <dbReference type="ARBA" id="ARBA00024322"/>
    </source>
</evidence>
<evidence type="ECO:0000256" key="2">
    <source>
        <dbReference type="ARBA" id="ARBA00024446"/>
    </source>
</evidence>
<comment type="caution">
    <text evidence="5">The sequence shown here is derived from an EMBL/GenBank/DDBJ whole genome shotgun (WGS) entry which is preliminary data.</text>
</comment>
<comment type="similarity">
    <text evidence="3">Belongs to the bacterial microcompartments protein family.</text>
</comment>
<evidence type="ECO:0000256" key="3">
    <source>
        <dbReference type="PROSITE-ProRule" id="PRU01278"/>
    </source>
</evidence>
<accession>A0A923SMH1</accession>
<dbReference type="InterPro" id="IPR044872">
    <property type="entry name" value="CcmK/CsoS1_BMC"/>
</dbReference>
<keyword evidence="6" id="KW-1185">Reference proteome</keyword>
<dbReference type="AlphaFoldDB" id="A0A923SMH1"/>
<dbReference type="EMBL" id="JACRWC010000119">
    <property type="protein sequence ID" value="MBC6000339.1"/>
    <property type="molecule type" value="Genomic_DNA"/>
</dbReference>
<dbReference type="SMART" id="SM00877">
    <property type="entry name" value="BMC"/>
    <property type="match status" value="2"/>
</dbReference>
<evidence type="ECO:0000313" key="5">
    <source>
        <dbReference type="EMBL" id="MBC6000339.1"/>
    </source>
</evidence>
<dbReference type="CDD" id="cd07045">
    <property type="entry name" value="BMC_CcmK_like"/>
    <property type="match status" value="2"/>
</dbReference>